<dbReference type="Proteomes" id="UP000785171">
    <property type="component" value="Unassembled WGS sequence"/>
</dbReference>
<dbReference type="Proteomes" id="UP000792063">
    <property type="component" value="Unassembled WGS sequence"/>
</dbReference>
<evidence type="ECO:0000256" key="1">
    <source>
        <dbReference type="ARBA" id="ARBA00004651"/>
    </source>
</evidence>
<evidence type="ECO:0000313" key="15">
    <source>
        <dbReference type="EMBL" id="RLN43968.1"/>
    </source>
</evidence>
<dbReference type="STRING" id="325452.A0A421GMP6"/>
<keyword evidence="5 12" id="KW-0812">Transmembrane</keyword>
<evidence type="ECO:0000256" key="11">
    <source>
        <dbReference type="ARBA" id="ARBA00023264"/>
    </source>
</evidence>
<reference evidence="13" key="3">
    <citation type="submission" date="2020-06" db="EMBL/GenBank/DDBJ databases">
        <authorList>
            <person name="Studholme D.J."/>
        </authorList>
    </citation>
    <scope>NUCLEOTIDE SEQUENCE</scope>
    <source>
        <strain evidence="14">NZFS 2646</strain>
        <strain evidence="13">NZFS 3630</strain>
    </source>
</reference>
<evidence type="ECO:0000256" key="9">
    <source>
        <dbReference type="ARBA" id="ARBA00023136"/>
    </source>
</evidence>
<feature type="transmembrane region" description="Helical" evidence="12">
    <location>
        <begin position="46"/>
        <end position="70"/>
    </location>
</feature>
<dbReference type="PANTHER" id="PTHR46382:SF1">
    <property type="entry name" value="PHOSPHATIDATE CYTIDYLYLTRANSFERASE"/>
    <property type="match status" value="1"/>
</dbReference>
<keyword evidence="4" id="KW-0808">Transferase</keyword>
<dbReference type="EMBL" id="JPWV03000050">
    <property type="protein sequence ID" value="KAG2527842.1"/>
    <property type="molecule type" value="Genomic_DNA"/>
</dbReference>
<evidence type="ECO:0000256" key="3">
    <source>
        <dbReference type="ARBA" id="ARBA00022516"/>
    </source>
</evidence>
<sequence length="177" mass="19063">MLPQRGTENLLIFMLDVVGLVYITGTLAVIVAFVNDNHHALHRKLLIALLYAMWASGIGAYLVGMILLYFDCPYYHSLAAHIFKNKDYDGTLGAIIFGVVAMIVASKILDLPGSLGMKIGFTVLAVIVGRMGGLLESLLKRAAGVNGSGTLILGHNGVLDRIDALMFMAPVFSHYAL</sequence>
<comment type="caution">
    <text evidence="16">The sequence shown here is derived from an EMBL/GenBank/DDBJ whole genome shotgun (WGS) entry which is preliminary data.</text>
</comment>
<evidence type="ECO:0000256" key="8">
    <source>
        <dbReference type="ARBA" id="ARBA00023098"/>
    </source>
</evidence>
<keyword evidence="3" id="KW-0444">Lipid biosynthesis</keyword>
<proteinExistence type="predicted"/>
<keyword evidence="6" id="KW-0548">Nucleotidyltransferase</keyword>
<dbReference type="EMBL" id="JPWU03000135">
    <property type="protein sequence ID" value="KAG2525093.1"/>
    <property type="molecule type" value="Genomic_DNA"/>
</dbReference>
<evidence type="ECO:0000256" key="12">
    <source>
        <dbReference type="SAM" id="Phobius"/>
    </source>
</evidence>
<evidence type="ECO:0000313" key="18">
    <source>
        <dbReference type="Proteomes" id="UP000285883"/>
    </source>
</evidence>
<evidence type="ECO:0000256" key="5">
    <source>
        <dbReference type="ARBA" id="ARBA00022692"/>
    </source>
</evidence>
<dbReference type="AlphaFoldDB" id="A0A421GMP6"/>
<evidence type="ECO:0000256" key="10">
    <source>
        <dbReference type="ARBA" id="ARBA00023209"/>
    </source>
</evidence>
<keyword evidence="7 12" id="KW-1133">Transmembrane helix</keyword>
<keyword evidence="17" id="KW-1185">Reference proteome</keyword>
<evidence type="ECO:0000256" key="7">
    <source>
        <dbReference type="ARBA" id="ARBA00022989"/>
    </source>
</evidence>
<evidence type="ECO:0000256" key="4">
    <source>
        <dbReference type="ARBA" id="ARBA00022679"/>
    </source>
</evidence>
<reference evidence="17 18" key="2">
    <citation type="submission" date="2018-07" db="EMBL/GenBank/DDBJ databases">
        <title>Genome sequencing of oomycete isolates from Chile give support for New Zealand origin for Phytophthora kernoviae and make available the first Nothophytophthora sp. genome.</title>
        <authorList>
            <person name="Studholme D.J."/>
            <person name="Sanfuentes E."/>
            <person name="Panda P."/>
            <person name="Hill R."/>
            <person name="Sambles C."/>
            <person name="Grant M."/>
            <person name="Williams N.M."/>
            <person name="Mcdougal R.L."/>
        </authorList>
    </citation>
    <scope>NUCLEOTIDE SEQUENCE [LARGE SCALE GENOMIC DNA]</scope>
    <source>
        <strain evidence="15">Chile2</strain>
        <strain evidence="16">Chile4</strain>
    </source>
</reference>
<evidence type="ECO:0008006" key="19">
    <source>
        <dbReference type="Google" id="ProtNLM"/>
    </source>
</evidence>
<dbReference type="PANTHER" id="PTHR46382">
    <property type="entry name" value="PHOSPHATIDATE CYTIDYLYLTRANSFERASE"/>
    <property type="match status" value="1"/>
</dbReference>
<evidence type="ECO:0000313" key="17">
    <source>
        <dbReference type="Proteomes" id="UP000285624"/>
    </source>
</evidence>
<feature type="transmembrane region" description="Helical" evidence="12">
    <location>
        <begin position="91"/>
        <end position="109"/>
    </location>
</feature>
<accession>A0A421GMP6</accession>
<dbReference type="GO" id="GO:0016024">
    <property type="term" value="P:CDP-diacylglycerol biosynthetic process"/>
    <property type="evidence" value="ECO:0007669"/>
    <property type="project" value="TreeGrafter"/>
</dbReference>
<gene>
    <name evidence="15" type="ORF">BBI17_003370</name>
    <name evidence="16" type="ORF">BBO99_00005744</name>
    <name evidence="14" type="ORF">JM16_002987</name>
    <name evidence="13" type="ORF">JM18_004779</name>
</gene>
<dbReference type="GO" id="GO:0004605">
    <property type="term" value="F:phosphatidate cytidylyltransferase activity"/>
    <property type="evidence" value="ECO:0007669"/>
    <property type="project" value="TreeGrafter"/>
</dbReference>
<feature type="transmembrane region" description="Helical" evidence="12">
    <location>
        <begin position="12"/>
        <end position="34"/>
    </location>
</feature>
<evidence type="ECO:0000313" key="16">
    <source>
        <dbReference type="EMBL" id="RLN78752.1"/>
    </source>
</evidence>
<reference evidence="13" key="1">
    <citation type="journal article" date="2015" name="Genom Data">
        <title>Genome sequences of six Phytophthora species associated with forests in New Zealand.</title>
        <authorList>
            <person name="Studholme D.J."/>
            <person name="McDougal R.L."/>
            <person name="Sambles C."/>
            <person name="Hansen E."/>
            <person name="Hardy G."/>
            <person name="Grant M."/>
            <person name="Ganley R.J."/>
            <person name="Williams N.M."/>
        </authorList>
    </citation>
    <scope>NUCLEOTIDE SEQUENCE</scope>
    <source>
        <strain evidence="14">NZFS 2646</strain>
        <strain evidence="13">NZFS 3630</strain>
    </source>
</reference>
<dbReference type="Proteomes" id="UP000285624">
    <property type="component" value="Unassembled WGS sequence"/>
</dbReference>
<dbReference type="GO" id="GO:0005886">
    <property type="term" value="C:plasma membrane"/>
    <property type="evidence" value="ECO:0007669"/>
    <property type="project" value="UniProtKB-SubCell"/>
</dbReference>
<keyword evidence="10" id="KW-0594">Phospholipid biosynthesis</keyword>
<dbReference type="EMBL" id="MBDN02000175">
    <property type="protein sequence ID" value="RLN78752.1"/>
    <property type="molecule type" value="Genomic_DNA"/>
</dbReference>
<protein>
    <recommendedName>
        <fullName evidence="19">Phosphatidate cytidylyltransferase</fullName>
    </recommendedName>
</protein>
<dbReference type="EMBL" id="MAYM02000332">
    <property type="protein sequence ID" value="RLN43968.1"/>
    <property type="molecule type" value="Genomic_DNA"/>
</dbReference>
<evidence type="ECO:0000313" key="13">
    <source>
        <dbReference type="EMBL" id="KAG2525093.1"/>
    </source>
</evidence>
<keyword evidence="2" id="KW-1003">Cell membrane</keyword>
<keyword evidence="8" id="KW-0443">Lipid metabolism</keyword>
<evidence type="ECO:0000256" key="2">
    <source>
        <dbReference type="ARBA" id="ARBA00022475"/>
    </source>
</evidence>
<dbReference type="Proteomes" id="UP000285883">
    <property type="component" value="Unassembled WGS sequence"/>
</dbReference>
<comment type="subcellular location">
    <subcellularLocation>
        <location evidence="1">Cell membrane</location>
        <topology evidence="1">Multi-pass membrane protein</topology>
    </subcellularLocation>
</comment>
<organism evidence="16 17">
    <name type="scientific">Phytophthora kernoviae</name>
    <dbReference type="NCBI Taxonomy" id="325452"/>
    <lineage>
        <taxon>Eukaryota</taxon>
        <taxon>Sar</taxon>
        <taxon>Stramenopiles</taxon>
        <taxon>Oomycota</taxon>
        <taxon>Peronosporomycetes</taxon>
        <taxon>Peronosporales</taxon>
        <taxon>Peronosporaceae</taxon>
        <taxon>Phytophthora</taxon>
    </lineage>
</organism>
<name>A0A421GMP6_9STRA</name>
<evidence type="ECO:0000256" key="6">
    <source>
        <dbReference type="ARBA" id="ARBA00022695"/>
    </source>
</evidence>
<evidence type="ECO:0000313" key="14">
    <source>
        <dbReference type="EMBL" id="KAG2527842.1"/>
    </source>
</evidence>
<keyword evidence="11" id="KW-1208">Phospholipid metabolism</keyword>
<keyword evidence="9 12" id="KW-0472">Membrane</keyword>
<dbReference type="Pfam" id="PF01148">
    <property type="entry name" value="CTP_transf_1"/>
    <property type="match status" value="1"/>
</dbReference>